<keyword evidence="4 5" id="KW-0479">Metal-binding</keyword>
<proteinExistence type="inferred from homology"/>
<dbReference type="Proteomes" id="UP000294854">
    <property type="component" value="Unassembled WGS sequence"/>
</dbReference>
<dbReference type="PANTHER" id="PTHR13799:SF14">
    <property type="entry name" value="GTP CYCLOHYDROLASE 1 TYPE 2 HOMOLOG"/>
    <property type="match status" value="1"/>
</dbReference>
<evidence type="ECO:0000256" key="5">
    <source>
        <dbReference type="PIRNR" id="PIRNR037489"/>
    </source>
</evidence>
<dbReference type="NCBIfam" id="TIGR00486">
    <property type="entry name" value="YbgI_SA1388"/>
    <property type="match status" value="1"/>
</dbReference>
<keyword evidence="8" id="KW-1185">Reference proteome</keyword>
<feature type="binding site" evidence="6">
    <location>
        <position position="65"/>
    </location>
    <ligand>
        <name>a divalent metal cation</name>
        <dbReference type="ChEBI" id="CHEBI:60240"/>
        <label>1</label>
    </ligand>
</feature>
<dbReference type="Pfam" id="PF01784">
    <property type="entry name" value="DUF34_NIF3"/>
    <property type="match status" value="1"/>
</dbReference>
<sequence length="369" mass="41085">MKASDLITRFEKFAPTDLAEPKDPVGLQLGSINREIQKVMVTLDVRPEVVAEAVANNVDFIFSHHPMMFRPAQNLDLSVPQNQMYADLIKHDITVYSAHTNLDNVAGGMNDWLSQLINLNHTSGLVFRKIEPDYLLSVQVPSNDIDAVRLALADLGSRDGVSDGSSFQTSGISWFTPMNDEEVALGSVGERTWADEVLLKLRVKKQDLSQAIETMKRVHPSSSPIYNVTELQNGGTTIYMGRIGELSEPVTVSEFAAQCKSIFNVPGLRLVSQHPEKMVRRVAILGGDGGKFYPEAIEKGADVYITGDVYYHTAHDMLAAGLSVIDPGHHIERICKPKLVKLFDRWKIENDWQVDFSESKLNTDPFTFI</sequence>
<evidence type="ECO:0000256" key="4">
    <source>
        <dbReference type="ARBA" id="ARBA00022723"/>
    </source>
</evidence>
<dbReference type="FunFam" id="3.40.1390.30:FF:000001">
    <property type="entry name" value="GTP cyclohydrolase 1 type 2"/>
    <property type="match status" value="1"/>
</dbReference>
<dbReference type="Gene3D" id="3.40.1390.30">
    <property type="entry name" value="NIF3 (NGG1p interacting factor 3)-like"/>
    <property type="match status" value="2"/>
</dbReference>
<feature type="binding site" evidence="6">
    <location>
        <position position="103"/>
    </location>
    <ligand>
        <name>a divalent metal cation</name>
        <dbReference type="ChEBI" id="CHEBI:60240"/>
        <label>1</label>
    </ligand>
</feature>
<dbReference type="OrthoDB" id="9792792at2"/>
<feature type="binding site" evidence="6">
    <location>
        <position position="329"/>
    </location>
    <ligand>
        <name>a divalent metal cation</name>
        <dbReference type="ChEBI" id="CHEBI:60240"/>
        <label>1</label>
    </ligand>
</feature>
<comment type="similarity">
    <text evidence="1 5">Belongs to the GTP cyclohydrolase I type 2/NIF3 family.</text>
</comment>
<evidence type="ECO:0000256" key="1">
    <source>
        <dbReference type="ARBA" id="ARBA00006964"/>
    </source>
</evidence>
<dbReference type="RefSeq" id="WP_010619759.1">
    <property type="nucleotide sequence ID" value="NZ_PUFO01000045.1"/>
</dbReference>
<dbReference type="AlphaFoldDB" id="A0A4R5NPM4"/>
<dbReference type="STRING" id="1122149.FD44_GL001672"/>
<feature type="binding site" evidence="6">
    <location>
        <position position="64"/>
    </location>
    <ligand>
        <name>a divalent metal cation</name>
        <dbReference type="ChEBI" id="CHEBI:60240"/>
        <label>2</label>
    </ligand>
</feature>
<dbReference type="InterPro" id="IPR002678">
    <property type="entry name" value="DUF34/NIF3"/>
</dbReference>
<evidence type="ECO:0000256" key="3">
    <source>
        <dbReference type="ARBA" id="ARBA00022112"/>
    </source>
</evidence>
<evidence type="ECO:0000313" key="8">
    <source>
        <dbReference type="Proteomes" id="UP000294854"/>
    </source>
</evidence>
<comment type="caution">
    <text evidence="7">The sequence shown here is derived from an EMBL/GenBank/DDBJ whole genome shotgun (WGS) entry which is preliminary data.</text>
</comment>
<dbReference type="PIRSF" id="PIRSF037489">
    <property type="entry name" value="UCP037489_NIF3_YqfO"/>
    <property type="match status" value="1"/>
</dbReference>
<evidence type="ECO:0000256" key="2">
    <source>
        <dbReference type="ARBA" id="ARBA00011643"/>
    </source>
</evidence>
<name>A0A4R5NPM4_9LACO</name>
<dbReference type="SUPFAM" id="SSF102705">
    <property type="entry name" value="NIF3 (NGG1p interacting factor 3)-like"/>
    <property type="match status" value="1"/>
</dbReference>
<reference evidence="7 8" key="1">
    <citation type="journal article" date="2019" name="Appl. Microbiol. Biotechnol.">
        <title>Uncovering carbohydrate metabolism through a genotype-phenotype association study of 56 lactic acid bacteria genomes.</title>
        <authorList>
            <person name="Buron-Moles G."/>
            <person name="Chailyan A."/>
            <person name="Dolejs I."/>
            <person name="Forster J."/>
            <person name="Miks M.H."/>
        </authorList>
    </citation>
    <scope>NUCLEOTIDE SEQUENCE [LARGE SCALE GENOMIC DNA]</scope>
    <source>
        <strain evidence="7 8">ATCC 49373</strain>
    </source>
</reference>
<accession>A0A4R5NPM4</accession>
<evidence type="ECO:0000256" key="6">
    <source>
        <dbReference type="PIRSR" id="PIRSR602678-1"/>
    </source>
</evidence>
<gene>
    <name evidence="7" type="ORF">C5L31_001307</name>
</gene>
<protein>
    <recommendedName>
        <fullName evidence="3 5">GTP cyclohydrolase 1 type 2 homolog</fullName>
    </recommendedName>
</protein>
<feature type="binding site" evidence="6">
    <location>
        <position position="332"/>
    </location>
    <ligand>
        <name>a divalent metal cation</name>
        <dbReference type="ChEBI" id="CHEBI:60240"/>
        <label>1</label>
    </ligand>
</feature>
<dbReference type="InterPro" id="IPR036069">
    <property type="entry name" value="DUF34/NIF3_sf"/>
</dbReference>
<dbReference type="PANTHER" id="PTHR13799">
    <property type="entry name" value="NGG1 INTERACTING FACTOR 3"/>
    <property type="match status" value="1"/>
</dbReference>
<dbReference type="GO" id="GO:0005737">
    <property type="term" value="C:cytoplasm"/>
    <property type="evidence" value="ECO:0007669"/>
    <property type="project" value="TreeGrafter"/>
</dbReference>
<dbReference type="InterPro" id="IPR017221">
    <property type="entry name" value="DUF34/NIF3_bac"/>
</dbReference>
<dbReference type="GO" id="GO:0046872">
    <property type="term" value="F:metal ion binding"/>
    <property type="evidence" value="ECO:0007669"/>
    <property type="project" value="UniProtKB-UniRule"/>
</dbReference>
<dbReference type="EMBL" id="PUFO01000045">
    <property type="protein sequence ID" value="TDG78072.1"/>
    <property type="molecule type" value="Genomic_DNA"/>
</dbReference>
<evidence type="ECO:0000313" key="7">
    <source>
        <dbReference type="EMBL" id="TDG78072.1"/>
    </source>
</evidence>
<comment type="subunit">
    <text evidence="2">Homohexamer.</text>
</comment>
<organism evidence="7 8">
    <name type="scientific">Secundilactobacillus malefermentans</name>
    <dbReference type="NCBI Taxonomy" id="176292"/>
    <lineage>
        <taxon>Bacteria</taxon>
        <taxon>Bacillati</taxon>
        <taxon>Bacillota</taxon>
        <taxon>Bacilli</taxon>
        <taxon>Lactobacillales</taxon>
        <taxon>Lactobacillaceae</taxon>
        <taxon>Secundilactobacillus</taxon>
    </lineage>
</organism>